<dbReference type="Proteomes" id="UP000054485">
    <property type="component" value="Unassembled WGS sequence"/>
</dbReference>
<dbReference type="AlphaFoldDB" id="A0A0D0B8L6"/>
<name>A0A0D0B8L6_9AGAM</name>
<reference evidence="1 2" key="1">
    <citation type="submission" date="2014-04" db="EMBL/GenBank/DDBJ databases">
        <authorList>
            <consortium name="DOE Joint Genome Institute"/>
            <person name="Kuo A."/>
            <person name="Ruytinx J."/>
            <person name="Rineau F."/>
            <person name="Colpaert J."/>
            <person name="Kohler A."/>
            <person name="Nagy L.G."/>
            <person name="Floudas D."/>
            <person name="Copeland A."/>
            <person name="Barry K.W."/>
            <person name="Cichocki N."/>
            <person name="Veneault-Fourrey C."/>
            <person name="LaButti K."/>
            <person name="Lindquist E.A."/>
            <person name="Lipzen A."/>
            <person name="Lundell T."/>
            <person name="Morin E."/>
            <person name="Murat C."/>
            <person name="Sun H."/>
            <person name="Tunlid A."/>
            <person name="Henrissat B."/>
            <person name="Grigoriev I.V."/>
            <person name="Hibbett D.S."/>
            <person name="Martin F."/>
            <person name="Nordberg H.P."/>
            <person name="Cantor M.N."/>
            <person name="Hua S.X."/>
        </authorList>
    </citation>
    <scope>NUCLEOTIDE SEQUENCE [LARGE SCALE GENOMIC DNA]</scope>
    <source>
        <strain evidence="1 2">UH-Slu-Lm8-n1</strain>
    </source>
</reference>
<protein>
    <submittedName>
        <fullName evidence="1">Uncharacterized protein</fullName>
    </submittedName>
</protein>
<organism evidence="1 2">
    <name type="scientific">Suillus luteus UH-Slu-Lm8-n1</name>
    <dbReference type="NCBI Taxonomy" id="930992"/>
    <lineage>
        <taxon>Eukaryota</taxon>
        <taxon>Fungi</taxon>
        <taxon>Dikarya</taxon>
        <taxon>Basidiomycota</taxon>
        <taxon>Agaricomycotina</taxon>
        <taxon>Agaricomycetes</taxon>
        <taxon>Agaricomycetidae</taxon>
        <taxon>Boletales</taxon>
        <taxon>Suillineae</taxon>
        <taxon>Suillaceae</taxon>
        <taxon>Suillus</taxon>
    </lineage>
</organism>
<evidence type="ECO:0000313" key="2">
    <source>
        <dbReference type="Proteomes" id="UP000054485"/>
    </source>
</evidence>
<dbReference type="InParanoid" id="A0A0D0B8L6"/>
<accession>A0A0D0B8L6</accession>
<dbReference type="EMBL" id="KN835230">
    <property type="protein sequence ID" value="KIK42732.1"/>
    <property type="molecule type" value="Genomic_DNA"/>
</dbReference>
<dbReference type="HOGENOM" id="CLU_1769339_0_0_1"/>
<evidence type="ECO:0000313" key="1">
    <source>
        <dbReference type="EMBL" id="KIK42732.1"/>
    </source>
</evidence>
<reference evidence="2" key="2">
    <citation type="submission" date="2015-01" db="EMBL/GenBank/DDBJ databases">
        <title>Evolutionary Origins and Diversification of the Mycorrhizal Mutualists.</title>
        <authorList>
            <consortium name="DOE Joint Genome Institute"/>
            <consortium name="Mycorrhizal Genomics Consortium"/>
            <person name="Kohler A."/>
            <person name="Kuo A."/>
            <person name="Nagy L.G."/>
            <person name="Floudas D."/>
            <person name="Copeland A."/>
            <person name="Barry K.W."/>
            <person name="Cichocki N."/>
            <person name="Veneault-Fourrey C."/>
            <person name="LaButti K."/>
            <person name="Lindquist E.A."/>
            <person name="Lipzen A."/>
            <person name="Lundell T."/>
            <person name="Morin E."/>
            <person name="Murat C."/>
            <person name="Riley R."/>
            <person name="Ohm R."/>
            <person name="Sun H."/>
            <person name="Tunlid A."/>
            <person name="Henrissat B."/>
            <person name="Grigoriev I.V."/>
            <person name="Hibbett D.S."/>
            <person name="Martin F."/>
        </authorList>
    </citation>
    <scope>NUCLEOTIDE SEQUENCE [LARGE SCALE GENOMIC DNA]</scope>
    <source>
        <strain evidence="2">UH-Slu-Lm8-n1</strain>
    </source>
</reference>
<proteinExistence type="predicted"/>
<keyword evidence="2" id="KW-1185">Reference proteome</keyword>
<sequence length="147" mass="15968">MCVSGSASIDLKFHGGSTGFSSTLLQCTPTGTLHMSWWIHMCMASNTRQIPSCSTPASSTRVRRSLGHLDILVPDSSRAPPQSLLRALCYGTASSTSNSCLFHLPFHCAFRRLSLARRNPHARRLQNEIITFLVGSCKYASPPQGGC</sequence>
<gene>
    <name evidence="1" type="ORF">CY34DRAFT_753771</name>
</gene>